<keyword evidence="2" id="KW-1185">Reference proteome</keyword>
<evidence type="ECO:0000313" key="1">
    <source>
        <dbReference type="EMBL" id="ARM75880.1"/>
    </source>
</evidence>
<name>A0A1W6K088_9CREN</name>
<dbReference type="STRING" id="282676.B6F84_07435"/>
<dbReference type="EMBL" id="CP020477">
    <property type="protein sequence ID" value="ARM75880.1"/>
    <property type="molecule type" value="Genomic_DNA"/>
</dbReference>
<dbReference type="RefSeq" id="WP_148691661.1">
    <property type="nucleotide sequence ID" value="NZ_CP020477.1"/>
</dbReference>
<protein>
    <submittedName>
        <fullName evidence="1">Uncharacterized protein</fullName>
    </submittedName>
</protein>
<sequence length="120" mass="13965">MINILKVVFNENLKKQIKFDGHCITQIVKNLPSNAVLRQACYIFFQTYRKSKIKDPTLYFLSLLYSDFQISKVIEYNKLNEGDNVYIITCCNEVTSRDVISILSNNERLMLTRNAINSAF</sequence>
<gene>
    <name evidence="1" type="ORF">B6F84_07435</name>
</gene>
<dbReference type="AlphaFoldDB" id="A0A1W6K088"/>
<dbReference type="KEGG" id="aman:B6F84_07435"/>
<organism evidence="1 2">
    <name type="scientific">Acidianus manzaensis</name>
    <dbReference type="NCBI Taxonomy" id="282676"/>
    <lineage>
        <taxon>Archaea</taxon>
        <taxon>Thermoproteota</taxon>
        <taxon>Thermoprotei</taxon>
        <taxon>Sulfolobales</taxon>
        <taxon>Sulfolobaceae</taxon>
        <taxon>Acidianus</taxon>
    </lineage>
</organism>
<evidence type="ECO:0000313" key="2">
    <source>
        <dbReference type="Proteomes" id="UP000193404"/>
    </source>
</evidence>
<dbReference type="Proteomes" id="UP000193404">
    <property type="component" value="Chromosome"/>
</dbReference>
<dbReference type="GeneID" id="41590740"/>
<reference evidence="1 2" key="1">
    <citation type="submission" date="2017-03" db="EMBL/GenBank/DDBJ databases">
        <title>Sulfur activation and transportation mechanism of thermophilic Archaea Acidianus manzaensis YN-25.</title>
        <authorList>
            <person name="Ma Y."/>
            <person name="Yang Y."/>
            <person name="Xia J."/>
        </authorList>
    </citation>
    <scope>NUCLEOTIDE SEQUENCE [LARGE SCALE GENOMIC DNA]</scope>
    <source>
        <strain evidence="1 2">YN-25</strain>
    </source>
</reference>
<dbReference type="OrthoDB" id="43379at2157"/>
<proteinExistence type="predicted"/>
<accession>A0A1W6K088</accession>